<feature type="transmembrane region" description="Helical" evidence="1">
    <location>
        <begin position="166"/>
        <end position="186"/>
    </location>
</feature>
<dbReference type="EMBL" id="CP003985">
    <property type="protein sequence ID" value="AGF78381.1"/>
    <property type="molecule type" value="Genomic_DNA"/>
</dbReference>
<feature type="transmembrane region" description="Helical" evidence="1">
    <location>
        <begin position="129"/>
        <end position="146"/>
    </location>
</feature>
<dbReference type="STRING" id="1167006.UWK_01824"/>
<dbReference type="RefSeq" id="WP_015404072.1">
    <property type="nucleotide sequence ID" value="NC_020304.1"/>
</dbReference>
<organism evidence="2 3">
    <name type="scientific">Desulfocapsa sulfexigens (strain DSM 10523 / SB164P1)</name>
    <dbReference type="NCBI Taxonomy" id="1167006"/>
    <lineage>
        <taxon>Bacteria</taxon>
        <taxon>Pseudomonadati</taxon>
        <taxon>Thermodesulfobacteriota</taxon>
        <taxon>Desulfobulbia</taxon>
        <taxon>Desulfobulbales</taxon>
        <taxon>Desulfocapsaceae</taxon>
        <taxon>Desulfocapsa</taxon>
    </lineage>
</organism>
<accession>M1PPQ0</accession>
<dbReference type="Proteomes" id="UP000011721">
    <property type="component" value="Chromosome"/>
</dbReference>
<dbReference type="HOGENOM" id="CLU_923558_0_0_7"/>
<feature type="transmembrane region" description="Helical" evidence="1">
    <location>
        <begin position="268"/>
        <end position="286"/>
    </location>
</feature>
<dbReference type="KEGG" id="dsf:UWK_01824"/>
<evidence type="ECO:0000313" key="3">
    <source>
        <dbReference type="Proteomes" id="UP000011721"/>
    </source>
</evidence>
<proteinExistence type="predicted"/>
<evidence type="ECO:0000313" key="2">
    <source>
        <dbReference type="EMBL" id="AGF78381.1"/>
    </source>
</evidence>
<feature type="transmembrane region" description="Helical" evidence="1">
    <location>
        <begin position="56"/>
        <end position="76"/>
    </location>
</feature>
<evidence type="ECO:0000256" key="1">
    <source>
        <dbReference type="SAM" id="Phobius"/>
    </source>
</evidence>
<feature type="transmembrane region" description="Helical" evidence="1">
    <location>
        <begin position="83"/>
        <end position="101"/>
    </location>
</feature>
<keyword evidence="1" id="KW-0472">Membrane</keyword>
<dbReference type="AlphaFoldDB" id="M1PPQ0"/>
<protein>
    <recommendedName>
        <fullName evidence="4">Membrane-bound metal-dependent hydrolase</fullName>
    </recommendedName>
</protein>
<gene>
    <name evidence="2" type="ordered locus">UWK_01824</name>
</gene>
<keyword evidence="1" id="KW-1133">Transmembrane helix</keyword>
<evidence type="ECO:0008006" key="4">
    <source>
        <dbReference type="Google" id="ProtNLM"/>
    </source>
</evidence>
<sequence length="301" mass="34045">MPNTLVHIGIQTPLTRLGLKKSPLQWIILGCIIPDLPWIVQRILTPFTDPLALRLYSVTQASLAYCLLLALALSMLTRNSRQVFLILAGNSLLHLLIDATQNKWGNGANLLVPFSWYSTNFDLFWPEHFSNYIFSGAGLLVLLFLWPKAINDDLLLEKPGITKALLAVTLILLYFASPILLTTSAYNADVHYSNTLNNKQTRTGKYVEIDRARVNPDTRFLECYIDKELRVTNLPVIHSGTISIRGRFTDPKTLELQEYHIHNFPRSFASYVGLLLSLLLWLQSLIRKNTATIHTGSSNEQ</sequence>
<name>M1PPQ0_DESSD</name>
<reference evidence="3" key="1">
    <citation type="journal article" date="2013" name="Stand. Genomic Sci.">
        <title>Complete genome sequence of Desulfocapsa sulfexigens, a marine deltaproteobacterium specialized in disproportionating inorganic sulfur compounds.</title>
        <authorList>
            <person name="Finster K.W."/>
            <person name="Kjeldsen K.U."/>
            <person name="Kube M."/>
            <person name="Reinhardt R."/>
            <person name="Mussmann M."/>
            <person name="Amann R."/>
            <person name="Schreiber L."/>
        </authorList>
    </citation>
    <scope>NUCLEOTIDE SEQUENCE [LARGE SCALE GENOMIC DNA]</scope>
    <source>
        <strain evidence="3">DSM 10523 / SB164P1</strain>
    </source>
</reference>
<keyword evidence="3" id="KW-1185">Reference proteome</keyword>
<keyword evidence="1" id="KW-0812">Transmembrane</keyword>